<evidence type="ECO:0000256" key="1">
    <source>
        <dbReference type="SAM" id="Phobius"/>
    </source>
</evidence>
<keyword evidence="1" id="KW-0812">Transmembrane</keyword>
<evidence type="ECO:0000259" key="2">
    <source>
        <dbReference type="Pfam" id="PF09335"/>
    </source>
</evidence>
<reference evidence="3 4" key="1">
    <citation type="submission" date="2014-11" db="EMBL/GenBank/DDBJ databases">
        <title>Complete Genome Sequence of Pseudoalteromonas sp. Strain OCN003 Isolated from Kaneohe Bay, Oahu, Hawaii.</title>
        <authorList>
            <person name="Beurmann S."/>
            <person name="Videau P."/>
            <person name="Ushijima B."/>
            <person name="Smith A.M."/>
            <person name="Aeby G.S."/>
            <person name="Callahan S.M."/>
            <person name="Belcaid M."/>
        </authorList>
    </citation>
    <scope>NUCLEOTIDE SEQUENCE [LARGE SCALE GENOMIC DNA]</scope>
    <source>
        <strain evidence="3 4">OCN003</strain>
    </source>
</reference>
<protein>
    <submittedName>
        <fullName evidence="3">Membrane protein</fullName>
    </submittedName>
</protein>
<proteinExistence type="predicted"/>
<dbReference type="AlphaFoldDB" id="A0A0A7EDT1"/>
<dbReference type="EMBL" id="CP009888">
    <property type="protein sequence ID" value="AIY64226.1"/>
    <property type="molecule type" value="Genomic_DNA"/>
</dbReference>
<name>A0A0A7EDT1_9GAMM</name>
<evidence type="ECO:0000313" key="4">
    <source>
        <dbReference type="Proteomes" id="UP000030341"/>
    </source>
</evidence>
<dbReference type="OrthoDB" id="9814483at2"/>
<dbReference type="eggNOG" id="COG1238">
    <property type="taxonomic scope" value="Bacteria"/>
</dbReference>
<feature type="domain" description="VTT" evidence="2">
    <location>
        <begin position="34"/>
        <end position="134"/>
    </location>
</feature>
<evidence type="ECO:0000313" key="3">
    <source>
        <dbReference type="EMBL" id="AIY64226.1"/>
    </source>
</evidence>
<dbReference type="InterPro" id="IPR051311">
    <property type="entry name" value="DedA_domain"/>
</dbReference>
<feature type="transmembrane region" description="Helical" evidence="1">
    <location>
        <begin position="91"/>
        <end position="110"/>
    </location>
</feature>
<gene>
    <name evidence="3" type="ORF">OM33_02950</name>
</gene>
<dbReference type="GO" id="GO:0005886">
    <property type="term" value="C:plasma membrane"/>
    <property type="evidence" value="ECO:0007669"/>
    <property type="project" value="UniProtKB-ARBA"/>
</dbReference>
<dbReference type="InterPro" id="IPR032816">
    <property type="entry name" value="VTT_dom"/>
</dbReference>
<organism evidence="3 4">
    <name type="scientific">Pseudoalteromonas piratica</name>
    <dbReference type="NCBI Taxonomy" id="1348114"/>
    <lineage>
        <taxon>Bacteria</taxon>
        <taxon>Pseudomonadati</taxon>
        <taxon>Pseudomonadota</taxon>
        <taxon>Gammaproteobacteria</taxon>
        <taxon>Alteromonadales</taxon>
        <taxon>Pseudoalteromonadaceae</taxon>
        <taxon>Pseudoalteromonas</taxon>
    </lineage>
</organism>
<dbReference type="PANTHER" id="PTHR42709:SF4">
    <property type="entry name" value="INNER MEMBRANE PROTEIN YQAA"/>
    <property type="match status" value="1"/>
</dbReference>
<dbReference type="KEGG" id="pseo:OM33_02950"/>
<keyword evidence="1" id="KW-1133">Transmembrane helix</keyword>
<keyword evidence="1" id="KW-0472">Membrane</keyword>
<dbReference type="Proteomes" id="UP000030341">
    <property type="component" value="Chromosome 1"/>
</dbReference>
<feature type="transmembrane region" description="Helical" evidence="1">
    <location>
        <begin position="116"/>
        <end position="137"/>
    </location>
</feature>
<dbReference type="STRING" id="1348114.OM33_02950"/>
<dbReference type="Pfam" id="PF09335">
    <property type="entry name" value="VTT_dom"/>
    <property type="match status" value="1"/>
</dbReference>
<keyword evidence="4" id="KW-1185">Reference proteome</keyword>
<dbReference type="HOGENOM" id="CLU_125997_2_0_6"/>
<feature type="transmembrane region" description="Helical" evidence="1">
    <location>
        <begin position="36"/>
        <end position="56"/>
    </location>
</feature>
<sequence>MSYLSLFFTAFIAATLLPTASEGMLAYLIQQQNNIALLWVSATLGNTLGSCVNWWLGKELNRFKNKKWFAVSEQQLEKAQNSFNRYGRASLLFAWLPVVGDPLTFIAGIMRVPFGVFVVLVSIGKAVRYAIVIAMALQFI</sequence>
<dbReference type="PANTHER" id="PTHR42709">
    <property type="entry name" value="ALKALINE PHOSPHATASE LIKE PROTEIN"/>
    <property type="match status" value="1"/>
</dbReference>
<dbReference type="RefSeq" id="WP_038638569.1">
    <property type="nucleotide sequence ID" value="NZ_CP009888.1"/>
</dbReference>
<accession>A0A0A7EDT1</accession>